<dbReference type="GO" id="GO:0015038">
    <property type="term" value="F:glutathione disulfide oxidoreductase activity"/>
    <property type="evidence" value="ECO:0007669"/>
    <property type="project" value="TreeGrafter"/>
</dbReference>
<evidence type="ECO:0000313" key="7">
    <source>
        <dbReference type="EMBL" id="ARR97148.1"/>
    </source>
</evidence>
<organism evidence="7">
    <name type="scientific">Haliotis discus discus</name>
    <name type="common">disc abalone</name>
    <dbReference type="NCBI Taxonomy" id="91233"/>
    <lineage>
        <taxon>Eukaryota</taxon>
        <taxon>Metazoa</taxon>
        <taxon>Spiralia</taxon>
        <taxon>Lophotrochozoa</taxon>
        <taxon>Mollusca</taxon>
        <taxon>Gastropoda</taxon>
        <taxon>Vetigastropoda</taxon>
        <taxon>Lepetellida</taxon>
        <taxon>Haliotoidea</taxon>
        <taxon>Haliotidae</taxon>
        <taxon>Haliotis</taxon>
    </lineage>
</organism>
<evidence type="ECO:0000256" key="2">
    <source>
        <dbReference type="ARBA" id="ARBA00022448"/>
    </source>
</evidence>
<evidence type="ECO:0000259" key="6">
    <source>
        <dbReference type="Pfam" id="PF00462"/>
    </source>
</evidence>
<dbReference type="InterPro" id="IPR011899">
    <property type="entry name" value="Glutaredoxin_euk/vir"/>
</dbReference>
<dbReference type="PANTHER" id="PTHR45694">
    <property type="entry name" value="GLUTAREDOXIN 2"/>
    <property type="match status" value="1"/>
</dbReference>
<keyword evidence="2" id="KW-0813">Transport</keyword>
<dbReference type="InterPro" id="IPR011767">
    <property type="entry name" value="GLR_AS"/>
</dbReference>
<proteinExistence type="evidence at transcript level"/>
<dbReference type="FunFam" id="3.40.30.10:FF:000093">
    <property type="entry name" value="Glutaredoxin 2"/>
    <property type="match status" value="1"/>
</dbReference>
<reference evidence="7" key="1">
    <citation type="submission" date="2016-10" db="EMBL/GenBank/DDBJ databases">
        <authorList>
            <person name="Bathige S.D.N.K."/>
            <person name="Lee S."/>
            <person name="Lee J."/>
        </authorList>
    </citation>
    <scope>NUCLEOTIDE SEQUENCE</scope>
</reference>
<protein>
    <submittedName>
        <fullName evidence="7">Glutaredoxin-2, mitochondrial-like protein</fullName>
    </submittedName>
</protein>
<keyword evidence="5" id="KW-0676">Redox-active center</keyword>
<dbReference type="SUPFAM" id="SSF52833">
    <property type="entry name" value="Thioredoxin-like"/>
    <property type="match status" value="1"/>
</dbReference>
<evidence type="ECO:0000256" key="1">
    <source>
        <dbReference type="ARBA" id="ARBA00002549"/>
    </source>
</evidence>
<dbReference type="GO" id="GO:0005737">
    <property type="term" value="C:cytoplasm"/>
    <property type="evidence" value="ECO:0007669"/>
    <property type="project" value="TreeGrafter"/>
</dbReference>
<evidence type="ECO:0000256" key="5">
    <source>
        <dbReference type="ARBA" id="ARBA00023284"/>
    </source>
</evidence>
<keyword evidence="3" id="KW-0249">Electron transport</keyword>
<feature type="domain" description="Glutaredoxin" evidence="6">
    <location>
        <begin position="31"/>
        <end position="93"/>
    </location>
</feature>
<dbReference type="InterPro" id="IPR036249">
    <property type="entry name" value="Thioredoxin-like_sf"/>
</dbReference>
<dbReference type="CDD" id="cd03419">
    <property type="entry name" value="GRX_GRXh_1_2_like"/>
    <property type="match status" value="1"/>
</dbReference>
<dbReference type="InterPro" id="IPR014025">
    <property type="entry name" value="Glutaredoxin_subgr"/>
</dbReference>
<evidence type="ECO:0000256" key="4">
    <source>
        <dbReference type="ARBA" id="ARBA00023157"/>
    </source>
</evidence>
<dbReference type="PROSITE" id="PS51354">
    <property type="entry name" value="GLUTAREDOXIN_2"/>
    <property type="match status" value="1"/>
</dbReference>
<name>A0A7I6J1E9_HALDI</name>
<dbReference type="PRINTS" id="PR00160">
    <property type="entry name" value="GLUTAREDOXIN"/>
</dbReference>
<comment type="function">
    <text evidence="1">Has a glutathione-disulfide oxidoreductase activity in the presence of NADPH and glutathione reductase. Reduces low molecular weight disulfides and proteins.</text>
</comment>
<dbReference type="NCBIfam" id="TIGR02180">
    <property type="entry name" value="GRX_euk"/>
    <property type="match status" value="1"/>
</dbReference>
<keyword evidence="4" id="KW-1015">Disulfide bond</keyword>
<evidence type="ECO:0000256" key="3">
    <source>
        <dbReference type="ARBA" id="ARBA00022982"/>
    </source>
</evidence>
<dbReference type="InterPro" id="IPR002109">
    <property type="entry name" value="Glutaredoxin"/>
</dbReference>
<dbReference type="GO" id="GO:0034599">
    <property type="term" value="P:cellular response to oxidative stress"/>
    <property type="evidence" value="ECO:0007669"/>
    <property type="project" value="TreeGrafter"/>
</dbReference>
<dbReference type="EMBL" id="KY022630">
    <property type="protein sequence ID" value="ARR97148.1"/>
    <property type="molecule type" value="mRNA"/>
</dbReference>
<dbReference type="Gene3D" id="3.40.30.10">
    <property type="entry name" value="Glutaredoxin"/>
    <property type="match status" value="1"/>
</dbReference>
<dbReference type="AlphaFoldDB" id="A0A7I6J1E9"/>
<dbReference type="Pfam" id="PF00462">
    <property type="entry name" value="Glutaredoxin"/>
    <property type="match status" value="1"/>
</dbReference>
<dbReference type="PROSITE" id="PS00195">
    <property type="entry name" value="GLUTAREDOXIN_1"/>
    <property type="match status" value="1"/>
</dbReference>
<accession>A0A7I6J1E9</accession>
<sequence length="117" mass="13143">MGGSHSKSDPPRYMNTKEAREVAGLITENCVMVFSKTYCPYCKEVKNIFKNLNVPFQCVELDIRHDGQELQDILQYLTKARTVPRVFVNGECIGGCSETKALYQTGQLKDKLESCGS</sequence>
<dbReference type="PANTHER" id="PTHR45694:SF5">
    <property type="entry name" value="GLUTAREDOXIN 2"/>
    <property type="match status" value="1"/>
</dbReference>